<accession>A0AAV9WN38</accession>
<evidence type="ECO:0000313" key="1">
    <source>
        <dbReference type="EMBL" id="KAK6510249.1"/>
    </source>
</evidence>
<reference evidence="1 2" key="1">
    <citation type="submission" date="2023-08" db="EMBL/GenBank/DDBJ databases">
        <authorList>
            <person name="Palmer J.M."/>
        </authorList>
    </citation>
    <scope>NUCLEOTIDE SEQUENCE [LARGE SCALE GENOMIC DNA]</scope>
    <source>
        <strain evidence="1 2">TWF481</strain>
    </source>
</reference>
<name>A0AAV9WN38_9PEZI</name>
<dbReference type="EMBL" id="JAVHJL010000002">
    <property type="protein sequence ID" value="KAK6510249.1"/>
    <property type="molecule type" value="Genomic_DNA"/>
</dbReference>
<keyword evidence="2" id="KW-1185">Reference proteome</keyword>
<protein>
    <submittedName>
        <fullName evidence="1">Uncharacterized protein</fullName>
    </submittedName>
</protein>
<sequence length="234" mass="26518">MDFPQYYPYYHSTNLLPLGSLPSEDCSVAVAAIRALLGSSRAQHILSRIVAGPEPEPPRPEWHTKLTEPPNVPEEVVSKYLEELRDSFVLESLPVDSRTLQEYQRANNNEVYKSYRLLEIVCTALHFVAMQLYHKHHPRQPYYGNGLAPMYPKIIHPKYFKYEKTGHINAVGFWAEAQILGGVVIFDRGASGGECKSVWLHGKPNSHQNEAYELPSEAVFGILKQEHPLPLDLA</sequence>
<dbReference type="AlphaFoldDB" id="A0AAV9WN38"/>
<evidence type="ECO:0000313" key="2">
    <source>
        <dbReference type="Proteomes" id="UP001370758"/>
    </source>
</evidence>
<proteinExistence type="predicted"/>
<dbReference type="Proteomes" id="UP001370758">
    <property type="component" value="Unassembled WGS sequence"/>
</dbReference>
<comment type="caution">
    <text evidence="1">The sequence shown here is derived from an EMBL/GenBank/DDBJ whole genome shotgun (WGS) entry which is preliminary data.</text>
</comment>
<gene>
    <name evidence="1" type="ORF">TWF481_004966</name>
</gene>
<organism evidence="1 2">
    <name type="scientific">Arthrobotrys musiformis</name>
    <dbReference type="NCBI Taxonomy" id="47236"/>
    <lineage>
        <taxon>Eukaryota</taxon>
        <taxon>Fungi</taxon>
        <taxon>Dikarya</taxon>
        <taxon>Ascomycota</taxon>
        <taxon>Pezizomycotina</taxon>
        <taxon>Orbiliomycetes</taxon>
        <taxon>Orbiliales</taxon>
        <taxon>Orbiliaceae</taxon>
        <taxon>Arthrobotrys</taxon>
    </lineage>
</organism>